<name>A0A1A8SZI1_9GAMM</name>
<dbReference type="Proteomes" id="UP000092544">
    <property type="component" value="Unassembled WGS sequence"/>
</dbReference>
<keyword evidence="2" id="KW-1185">Reference proteome</keyword>
<protein>
    <submittedName>
        <fullName evidence="1">Uncharacterized protein</fullName>
    </submittedName>
</protein>
<dbReference type="STRING" id="1792290.MSP8886_00109"/>
<organism evidence="1 2">
    <name type="scientific">Marinomonas spartinae</name>
    <dbReference type="NCBI Taxonomy" id="1792290"/>
    <lineage>
        <taxon>Bacteria</taxon>
        <taxon>Pseudomonadati</taxon>
        <taxon>Pseudomonadota</taxon>
        <taxon>Gammaproteobacteria</taxon>
        <taxon>Oceanospirillales</taxon>
        <taxon>Oceanospirillaceae</taxon>
        <taxon>Marinomonas</taxon>
    </lineage>
</organism>
<dbReference type="EMBL" id="FLOB01000001">
    <property type="protein sequence ID" value="SBS24886.1"/>
    <property type="molecule type" value="Genomic_DNA"/>
</dbReference>
<accession>A0A1A8SZI1</accession>
<reference evidence="1 2" key="1">
    <citation type="submission" date="2016-06" db="EMBL/GenBank/DDBJ databases">
        <authorList>
            <person name="Kjaerup R.B."/>
            <person name="Dalgaard T.S."/>
            <person name="Juul-Madsen H.R."/>
        </authorList>
    </citation>
    <scope>NUCLEOTIDE SEQUENCE [LARGE SCALE GENOMIC DNA]</scope>
    <source>
        <strain evidence="1 2">CECT 8886</strain>
    </source>
</reference>
<dbReference type="AlphaFoldDB" id="A0A1A8SZI1"/>
<proteinExistence type="predicted"/>
<evidence type="ECO:0000313" key="2">
    <source>
        <dbReference type="Proteomes" id="UP000092544"/>
    </source>
</evidence>
<sequence length="33" mass="3750">MLIYGANKIVKMLGKTKTDTKCIIAVRFFNFAL</sequence>
<evidence type="ECO:0000313" key="1">
    <source>
        <dbReference type="EMBL" id="SBS24886.1"/>
    </source>
</evidence>
<gene>
    <name evidence="1" type="ORF">MSP8886_00109</name>
</gene>